<proteinExistence type="predicted"/>
<feature type="domain" description="Letm1 RBD" evidence="9">
    <location>
        <begin position="138"/>
        <end position="317"/>
    </location>
</feature>
<evidence type="ECO:0000256" key="7">
    <source>
        <dbReference type="PROSITE-ProRule" id="PRU01094"/>
    </source>
</evidence>
<dbReference type="PANTHER" id="PTHR14009:SF13">
    <property type="entry name" value="LETM1 DOMAIN-CONTAINING PROTEIN 1"/>
    <property type="match status" value="1"/>
</dbReference>
<evidence type="ECO:0000256" key="1">
    <source>
        <dbReference type="ARBA" id="ARBA00004434"/>
    </source>
</evidence>
<dbReference type="EMBL" id="JARBHB010000017">
    <property type="protein sequence ID" value="KAJ8866193.1"/>
    <property type="molecule type" value="Genomic_DNA"/>
</dbReference>
<evidence type="ECO:0000256" key="8">
    <source>
        <dbReference type="SAM" id="Phobius"/>
    </source>
</evidence>
<dbReference type="PROSITE" id="PS51758">
    <property type="entry name" value="LETM1_RBD"/>
    <property type="match status" value="1"/>
</dbReference>
<evidence type="ECO:0000256" key="6">
    <source>
        <dbReference type="ARBA" id="ARBA00023136"/>
    </source>
</evidence>
<evidence type="ECO:0000256" key="5">
    <source>
        <dbReference type="ARBA" id="ARBA00023128"/>
    </source>
</evidence>
<keyword evidence="11" id="KW-1185">Reference proteome</keyword>
<evidence type="ECO:0000256" key="3">
    <source>
        <dbReference type="ARBA" id="ARBA00022792"/>
    </source>
</evidence>
<protein>
    <recommendedName>
        <fullName evidence="9">Letm1 RBD domain-containing protein</fullName>
    </recommendedName>
</protein>
<dbReference type="InterPro" id="IPR044202">
    <property type="entry name" value="LETM1/MDM38-like"/>
</dbReference>
<evidence type="ECO:0000259" key="9">
    <source>
        <dbReference type="PROSITE" id="PS51758"/>
    </source>
</evidence>
<keyword evidence="2 8" id="KW-0812">Transmembrane</keyword>
<evidence type="ECO:0000313" key="10">
    <source>
        <dbReference type="EMBL" id="KAJ8866193.1"/>
    </source>
</evidence>
<gene>
    <name evidence="10" type="ORF">PR048_033717</name>
</gene>
<feature type="transmembrane region" description="Helical" evidence="8">
    <location>
        <begin position="94"/>
        <end position="115"/>
    </location>
</feature>
<keyword evidence="3" id="KW-0999">Mitochondrion inner membrane</keyword>
<comment type="caution">
    <text evidence="10">The sequence shown here is derived from an EMBL/GenBank/DDBJ whole genome shotgun (WGS) entry which is preliminary data.</text>
</comment>
<accession>A0ABQ9G1Y5</accession>
<name>A0ABQ9G1Y5_9NEOP</name>
<organism evidence="10 11">
    <name type="scientific">Dryococelus australis</name>
    <dbReference type="NCBI Taxonomy" id="614101"/>
    <lineage>
        <taxon>Eukaryota</taxon>
        <taxon>Metazoa</taxon>
        <taxon>Ecdysozoa</taxon>
        <taxon>Arthropoda</taxon>
        <taxon>Hexapoda</taxon>
        <taxon>Insecta</taxon>
        <taxon>Pterygota</taxon>
        <taxon>Neoptera</taxon>
        <taxon>Polyneoptera</taxon>
        <taxon>Phasmatodea</taxon>
        <taxon>Verophasmatodea</taxon>
        <taxon>Anareolatae</taxon>
        <taxon>Phasmatidae</taxon>
        <taxon>Eurycanthinae</taxon>
        <taxon>Dryococelus</taxon>
    </lineage>
</organism>
<evidence type="ECO:0000313" key="11">
    <source>
        <dbReference type="Proteomes" id="UP001159363"/>
    </source>
</evidence>
<evidence type="ECO:0000256" key="2">
    <source>
        <dbReference type="ARBA" id="ARBA00022692"/>
    </source>
</evidence>
<reference evidence="10 11" key="1">
    <citation type="submission" date="2023-02" db="EMBL/GenBank/DDBJ databases">
        <title>LHISI_Scaffold_Assembly.</title>
        <authorList>
            <person name="Stuart O.P."/>
            <person name="Cleave R."/>
            <person name="Magrath M.J.L."/>
            <person name="Mikheyev A.S."/>
        </authorList>
    </citation>
    <scope>NUCLEOTIDE SEQUENCE [LARGE SCALE GENOMIC DNA]</scope>
    <source>
        <strain evidence="10">Daus_M_001</strain>
        <tissue evidence="10">Leg muscle</tissue>
    </source>
</reference>
<dbReference type="Proteomes" id="UP001159363">
    <property type="component" value="Chromosome 16"/>
</dbReference>
<keyword evidence="4 8" id="KW-1133">Transmembrane helix</keyword>
<dbReference type="Pfam" id="PF07766">
    <property type="entry name" value="LETM1_RBD"/>
    <property type="match status" value="1"/>
</dbReference>
<keyword evidence="5 7" id="KW-0496">Mitochondrion</keyword>
<dbReference type="InterPro" id="IPR033122">
    <property type="entry name" value="LETM1-like_RBD"/>
</dbReference>
<keyword evidence="6 8" id="KW-0472">Membrane</keyword>
<comment type="subcellular location">
    <subcellularLocation>
        <location evidence="1">Mitochondrion inner membrane</location>
        <topology evidence="1">Single-pass membrane protein</topology>
    </subcellularLocation>
</comment>
<dbReference type="PANTHER" id="PTHR14009">
    <property type="entry name" value="LEUCINE ZIPPER-EF-HAND CONTAINING TRANSMEMBRANE PROTEIN"/>
    <property type="match status" value="1"/>
</dbReference>
<sequence length="317" mass="37451">MQTSKGPEGQKIQQYAMSRYMQFLTKYLAHLENQFPSVYHMYRIFMAGIKDFYQDVKTYFRIVTELNLSEKELRDLTYRELQIYHQMPKDMVKVAPVLFLSALPFTNYIILPLLYTFPRQLLCSHFWTLQQRVEFATQRQRQRLYNYRPVFRCLQEQLASLHSSQLYAPWCTVLSRLGSGVHPTTDDILICKPLFQDDPYSLLHLYSNHVKGLLRVHNVHTGWRRRHRLADHAFILHKLDNAIIREGGPQTLSHDELRWACFLRGLSPSNVRLEELAGWLGQWLVVSQHVDDSCWSLLLHCPVLLAYNHPSNWALIH</sequence>
<evidence type="ECO:0000256" key="4">
    <source>
        <dbReference type="ARBA" id="ARBA00022989"/>
    </source>
</evidence>